<dbReference type="PROSITE" id="PS50110">
    <property type="entry name" value="RESPONSE_REGULATORY"/>
    <property type="match status" value="1"/>
</dbReference>
<dbReference type="SUPFAM" id="SSF52172">
    <property type="entry name" value="CheY-like"/>
    <property type="match status" value="1"/>
</dbReference>
<protein>
    <submittedName>
        <fullName evidence="4">Response regulator receiver protein</fullName>
    </submittedName>
</protein>
<sequence>MDINRRAGEMTRLMVVDDEIEICDFVKNFFKERDFDVFTAYNGKEALTLAEMKRPNIILLDIKMPITDGLRTLKEFQKMNLGTKVIMVTAIEDNEKVEEAIRHGAIGYITKPISLDQLEQVVFSAAGRTKI</sequence>
<dbReference type="PANTHER" id="PTHR44591">
    <property type="entry name" value="STRESS RESPONSE REGULATOR PROTEIN 1"/>
    <property type="match status" value="1"/>
</dbReference>
<evidence type="ECO:0000256" key="1">
    <source>
        <dbReference type="ARBA" id="ARBA00022553"/>
    </source>
</evidence>
<dbReference type="Gene3D" id="3.40.50.2300">
    <property type="match status" value="1"/>
</dbReference>
<dbReference type="CDD" id="cd17536">
    <property type="entry name" value="REC_YesN-like"/>
    <property type="match status" value="1"/>
</dbReference>
<dbReference type="Proteomes" id="UP000033428">
    <property type="component" value="Unassembled WGS sequence"/>
</dbReference>
<comment type="caution">
    <text evidence="4">The sequence shown here is derived from an EMBL/GenBank/DDBJ whole genome shotgun (WGS) entry which is preliminary data.</text>
</comment>
<proteinExistence type="predicted"/>
<feature type="domain" description="Response regulatory" evidence="3">
    <location>
        <begin position="12"/>
        <end position="126"/>
    </location>
</feature>
<dbReference type="InterPro" id="IPR001789">
    <property type="entry name" value="Sig_transdc_resp-reg_receiver"/>
</dbReference>
<reference evidence="4 5" key="1">
    <citation type="submission" date="2015-02" db="EMBL/GenBank/DDBJ databases">
        <title>Single-cell genomics of uncultivated deep-branching MTB reveals a conserved set of magnetosome genes.</title>
        <authorList>
            <person name="Kolinko S."/>
            <person name="Richter M."/>
            <person name="Glockner F.O."/>
            <person name="Brachmann A."/>
            <person name="Schuler D."/>
        </authorList>
    </citation>
    <scope>NUCLEOTIDE SEQUENCE [LARGE SCALE GENOMIC DNA]</scope>
    <source>
        <strain evidence="4">SKK-01</strain>
    </source>
</reference>
<dbReference type="AlphaFoldDB" id="A0A0F0CTJ2"/>
<keyword evidence="5" id="KW-1185">Reference proteome</keyword>
<dbReference type="SMART" id="SM00448">
    <property type="entry name" value="REC"/>
    <property type="match status" value="1"/>
</dbReference>
<feature type="modified residue" description="4-aspartylphosphate" evidence="2">
    <location>
        <position position="61"/>
    </location>
</feature>
<dbReference type="PANTHER" id="PTHR44591:SF3">
    <property type="entry name" value="RESPONSE REGULATORY DOMAIN-CONTAINING PROTEIN"/>
    <property type="match status" value="1"/>
</dbReference>
<evidence type="ECO:0000313" key="4">
    <source>
        <dbReference type="EMBL" id="KJJ84851.1"/>
    </source>
</evidence>
<organism evidence="4 5">
    <name type="scientific">Candidatus Omnitrophus magneticus</name>
    <dbReference type="NCBI Taxonomy" id="1609969"/>
    <lineage>
        <taxon>Bacteria</taxon>
        <taxon>Pseudomonadati</taxon>
        <taxon>Candidatus Omnitrophota</taxon>
        <taxon>Candidatus Omnitrophus</taxon>
    </lineage>
</organism>
<dbReference type="InterPro" id="IPR050595">
    <property type="entry name" value="Bact_response_regulator"/>
</dbReference>
<dbReference type="GO" id="GO:0000160">
    <property type="term" value="P:phosphorelay signal transduction system"/>
    <property type="evidence" value="ECO:0007669"/>
    <property type="project" value="InterPro"/>
</dbReference>
<accession>A0A0F0CTJ2</accession>
<dbReference type="EMBL" id="JYNY01000249">
    <property type="protein sequence ID" value="KJJ84851.1"/>
    <property type="molecule type" value="Genomic_DNA"/>
</dbReference>
<evidence type="ECO:0000259" key="3">
    <source>
        <dbReference type="PROSITE" id="PS50110"/>
    </source>
</evidence>
<evidence type="ECO:0000313" key="5">
    <source>
        <dbReference type="Proteomes" id="UP000033428"/>
    </source>
</evidence>
<gene>
    <name evidence="4" type="ORF">OMAG_001298</name>
</gene>
<evidence type="ECO:0000256" key="2">
    <source>
        <dbReference type="PROSITE-ProRule" id="PRU00169"/>
    </source>
</evidence>
<dbReference type="Pfam" id="PF00072">
    <property type="entry name" value="Response_reg"/>
    <property type="match status" value="1"/>
</dbReference>
<dbReference type="InterPro" id="IPR011006">
    <property type="entry name" value="CheY-like_superfamily"/>
</dbReference>
<name>A0A0F0CTJ2_9BACT</name>
<keyword evidence="1 2" id="KW-0597">Phosphoprotein</keyword>